<evidence type="ECO:0000313" key="3">
    <source>
        <dbReference type="Proteomes" id="UP000316621"/>
    </source>
</evidence>
<dbReference type="AlphaFoldDB" id="A0A4Y7J301"/>
<keyword evidence="3" id="KW-1185">Reference proteome</keyword>
<dbReference type="OrthoDB" id="687122at2759"/>
<dbReference type="InterPro" id="IPR017451">
    <property type="entry name" value="F-box-assoc_interact_dom"/>
</dbReference>
<dbReference type="Proteomes" id="UP000316621">
    <property type="component" value="Chromosome 3"/>
</dbReference>
<dbReference type="SUPFAM" id="SSF81383">
    <property type="entry name" value="F-box domain"/>
    <property type="match status" value="1"/>
</dbReference>
<dbReference type="InterPro" id="IPR036047">
    <property type="entry name" value="F-box-like_dom_sf"/>
</dbReference>
<feature type="domain" description="F-box" evidence="1">
    <location>
        <begin position="60"/>
        <end position="106"/>
    </location>
</feature>
<evidence type="ECO:0000259" key="1">
    <source>
        <dbReference type="PROSITE" id="PS50181"/>
    </source>
</evidence>
<dbReference type="NCBIfam" id="TIGR01640">
    <property type="entry name" value="F_box_assoc_1"/>
    <property type="match status" value="1"/>
</dbReference>
<organism evidence="2 3">
    <name type="scientific">Papaver somniferum</name>
    <name type="common">Opium poppy</name>
    <dbReference type="NCBI Taxonomy" id="3469"/>
    <lineage>
        <taxon>Eukaryota</taxon>
        <taxon>Viridiplantae</taxon>
        <taxon>Streptophyta</taxon>
        <taxon>Embryophyta</taxon>
        <taxon>Tracheophyta</taxon>
        <taxon>Spermatophyta</taxon>
        <taxon>Magnoliopsida</taxon>
        <taxon>Ranunculales</taxon>
        <taxon>Papaveraceae</taxon>
        <taxon>Papaveroideae</taxon>
        <taxon>Papaver</taxon>
    </lineage>
</organism>
<dbReference type="Pfam" id="PF00646">
    <property type="entry name" value="F-box"/>
    <property type="match status" value="1"/>
</dbReference>
<dbReference type="Gene3D" id="1.20.1280.50">
    <property type="match status" value="1"/>
</dbReference>
<dbReference type="PANTHER" id="PTHR31111:SF136">
    <property type="entry name" value="F-BOX ASSOCIATED DOMAIN-CONTAINING PROTEIN"/>
    <property type="match status" value="1"/>
</dbReference>
<dbReference type="PROSITE" id="PS50181">
    <property type="entry name" value="FBOX"/>
    <property type="match status" value="1"/>
</dbReference>
<accession>A0A4Y7J301</accession>
<sequence length="502" mass="57856">MMGASRSNQCGKVRRRRSRIINNGLFKRNILKSEITWVRNKRKKRRGNNNDINFSADPVSMNLVMDDSVVMYQILSRLPVKSLMQCKCVCKQWKSLIQDDPYFIDLHLNQSKTRPRLFAIYRFIDVRLCTNSERERNPPMFQRLPRKKVHKQKYFWSAELVEGKNGELAITQTTRMTNSFSYDKILKPVNGLICFINMKALAVCIHNGSTHETTRWIKSNNKSSEGPMYGFGYSPATKEHKVVCIWRKIKTLSDVTCEVLTVGDSKWRGIDVVPPYNIRGFDHVYANGSIYWCNLRHNKLAGGPEFIVAFDVGSEKFRTIHVPKLILDQLMNQYRCVPLLVDLAEIKGCLTLKCRVSRSTVKLWIFSDDHDSKENITAIGATNSPTHNFTDGAATTSTNIDEGWTEESITVPLHWPLGWSLDFHDIAGTDQILIESDRGHRKFTGHIYDRSQKTFKKNVEFSISSSCRDHYDLDRSILTTFSESLLPVQKKLQWHLTQPQPL</sequence>
<protein>
    <recommendedName>
        <fullName evidence="1">F-box domain-containing protein</fullName>
    </recommendedName>
</protein>
<dbReference type="InterPro" id="IPR001810">
    <property type="entry name" value="F-box_dom"/>
</dbReference>
<evidence type="ECO:0000313" key="2">
    <source>
        <dbReference type="EMBL" id="RZC54128.1"/>
    </source>
</evidence>
<gene>
    <name evidence="2" type="ORF">C5167_012983</name>
</gene>
<proteinExistence type="predicted"/>
<dbReference type="EMBL" id="CM010717">
    <property type="protein sequence ID" value="RZC54128.1"/>
    <property type="molecule type" value="Genomic_DNA"/>
</dbReference>
<name>A0A4Y7J301_PAPSO</name>
<dbReference type="Pfam" id="PF08268">
    <property type="entry name" value="FBA_3"/>
    <property type="match status" value="1"/>
</dbReference>
<dbReference type="CDD" id="cd22157">
    <property type="entry name" value="F-box_AtFBW1-like"/>
    <property type="match status" value="1"/>
</dbReference>
<dbReference type="InterPro" id="IPR013187">
    <property type="entry name" value="F-box-assoc_dom_typ3"/>
</dbReference>
<dbReference type="SMART" id="SM00256">
    <property type="entry name" value="FBOX"/>
    <property type="match status" value="1"/>
</dbReference>
<dbReference type="PANTHER" id="PTHR31111">
    <property type="entry name" value="BNAA05G37150D PROTEIN-RELATED"/>
    <property type="match status" value="1"/>
</dbReference>
<dbReference type="Gramene" id="RZC54128">
    <property type="protein sequence ID" value="RZC54128"/>
    <property type="gene ID" value="C5167_012983"/>
</dbReference>
<reference evidence="2 3" key="1">
    <citation type="journal article" date="2018" name="Science">
        <title>The opium poppy genome and morphinan production.</title>
        <authorList>
            <person name="Guo L."/>
            <person name="Winzer T."/>
            <person name="Yang X."/>
            <person name="Li Y."/>
            <person name="Ning Z."/>
            <person name="He Z."/>
            <person name="Teodor R."/>
            <person name="Lu Y."/>
            <person name="Bowser T.A."/>
            <person name="Graham I.A."/>
            <person name="Ye K."/>
        </authorList>
    </citation>
    <scope>NUCLEOTIDE SEQUENCE [LARGE SCALE GENOMIC DNA]</scope>
    <source>
        <strain evidence="3">cv. HN1</strain>
        <tissue evidence="2">Leaves</tissue>
    </source>
</reference>